<reference evidence="4" key="1">
    <citation type="journal article" date="2014" name="Nat. Genet.">
        <title>A reference genome for common bean and genome-wide analysis of dual domestications.</title>
        <authorList>
            <person name="Schmutz J."/>
            <person name="McClean P.E."/>
            <person name="Mamidi S."/>
            <person name="Wu G.A."/>
            <person name="Cannon S.B."/>
            <person name="Grimwood J."/>
            <person name="Jenkins J."/>
            <person name="Shu S."/>
            <person name="Song Q."/>
            <person name="Chavarro C."/>
            <person name="Torres-Torres M."/>
            <person name="Geffroy V."/>
            <person name="Moghaddam S.M."/>
            <person name="Gao D."/>
            <person name="Abernathy B."/>
            <person name="Barry K."/>
            <person name="Blair M."/>
            <person name="Brick M.A."/>
            <person name="Chovatia M."/>
            <person name="Gepts P."/>
            <person name="Goodstein D.M."/>
            <person name="Gonzales M."/>
            <person name="Hellsten U."/>
            <person name="Hyten D.L."/>
            <person name="Jia G."/>
            <person name="Kelly J.D."/>
            <person name="Kudrna D."/>
            <person name="Lee R."/>
            <person name="Richard M.M."/>
            <person name="Miklas P.N."/>
            <person name="Osorno J.M."/>
            <person name="Rodrigues J."/>
            <person name="Thareau V."/>
            <person name="Urrea C.A."/>
            <person name="Wang M."/>
            <person name="Yu Y."/>
            <person name="Zhang M."/>
            <person name="Wing R.A."/>
            <person name="Cregan P.B."/>
            <person name="Rokhsar D.S."/>
            <person name="Jackson S.A."/>
        </authorList>
    </citation>
    <scope>NUCLEOTIDE SEQUENCE [LARGE SCALE GENOMIC DNA]</scope>
    <source>
        <strain evidence="4">cv. G19833</strain>
    </source>
</reference>
<dbReference type="Gene3D" id="3.30.559.10">
    <property type="entry name" value="Chloramphenicol acetyltransferase-like domain"/>
    <property type="match status" value="2"/>
</dbReference>
<dbReference type="STRING" id="3885.V7B3L1"/>
<name>V7B3L1_PHAVU</name>
<accession>V7B3L1</accession>
<dbReference type="OMA" id="KSWAHVC"/>
<dbReference type="Proteomes" id="UP000000226">
    <property type="component" value="Chromosome 8"/>
</dbReference>
<dbReference type="eggNOG" id="ENOG502QV7U">
    <property type="taxonomic scope" value="Eukaryota"/>
</dbReference>
<proteinExistence type="predicted"/>
<dbReference type="InterPro" id="IPR023213">
    <property type="entry name" value="CAT-like_dom_sf"/>
</dbReference>
<dbReference type="Pfam" id="PF02458">
    <property type="entry name" value="Transferase"/>
    <property type="match status" value="2"/>
</dbReference>
<dbReference type="InterPro" id="IPR051504">
    <property type="entry name" value="Plant_metabolite_acyltrans"/>
</dbReference>
<dbReference type="PANTHER" id="PTHR31625">
    <property type="match status" value="1"/>
</dbReference>
<evidence type="ECO:0000256" key="2">
    <source>
        <dbReference type="ARBA" id="ARBA00023315"/>
    </source>
</evidence>
<dbReference type="AlphaFoldDB" id="V7B3L1"/>
<keyword evidence="1" id="KW-0808">Transferase</keyword>
<dbReference type="GO" id="GO:0016747">
    <property type="term" value="F:acyltransferase activity, transferring groups other than amino-acyl groups"/>
    <property type="evidence" value="ECO:0007669"/>
    <property type="project" value="UniProtKB-ARBA"/>
</dbReference>
<evidence type="ECO:0000313" key="3">
    <source>
        <dbReference type="EMBL" id="ESW11468.1"/>
    </source>
</evidence>
<keyword evidence="2" id="KW-0012">Acyltransferase</keyword>
<gene>
    <name evidence="3" type="ORF">PHAVU_008G032500g</name>
</gene>
<keyword evidence="4" id="KW-1185">Reference proteome</keyword>
<organism evidence="3 4">
    <name type="scientific">Phaseolus vulgaris</name>
    <name type="common">Kidney bean</name>
    <name type="synonym">French bean</name>
    <dbReference type="NCBI Taxonomy" id="3885"/>
    <lineage>
        <taxon>Eukaryota</taxon>
        <taxon>Viridiplantae</taxon>
        <taxon>Streptophyta</taxon>
        <taxon>Embryophyta</taxon>
        <taxon>Tracheophyta</taxon>
        <taxon>Spermatophyta</taxon>
        <taxon>Magnoliopsida</taxon>
        <taxon>eudicotyledons</taxon>
        <taxon>Gunneridae</taxon>
        <taxon>Pentapetalae</taxon>
        <taxon>rosids</taxon>
        <taxon>fabids</taxon>
        <taxon>Fabales</taxon>
        <taxon>Fabaceae</taxon>
        <taxon>Papilionoideae</taxon>
        <taxon>50 kb inversion clade</taxon>
        <taxon>NPAAA clade</taxon>
        <taxon>indigoferoid/millettioid clade</taxon>
        <taxon>Phaseoleae</taxon>
        <taxon>Phaseolus</taxon>
    </lineage>
</organism>
<evidence type="ECO:0000313" key="4">
    <source>
        <dbReference type="Proteomes" id="UP000000226"/>
    </source>
</evidence>
<sequence length="400" mass="44584">MASNNIKIHQQCRVAPPSAPQTSLPLVFFDMFWLRFHPVERIFFYTLPITHSNPSIFFTQVVPKLKTSLSHTLQHFSPLAGNVFLQACRSVHLKAWASLCKTNDDHSESSSSTPSLPPELEPFFDRTVIETVSVFGSSSSNDKPLPKKWFGEDSDPRCLKLLPFPPRLEDHVRGSFVLTGADLDKLRNRVLSKWDSVDIVEEESNANSGVSSKPTKLSTFVLTCAYATVCIAKAWHGVEKEKNKFCFGFSVDCRSRLQTPIPENYFGNCVWGHLADAKPSEFIEEEGFVIIAKRIHSKIKQMLDEGVFHGADITARRFITLAKEGFETFGIAGSNRFGVYGNDFGWGKPSKVEIVSIDRALTIGLAENRDNKGGAEVGVVLKKPVMKLFATLFYGGLSDE</sequence>
<dbReference type="EMBL" id="CM002295">
    <property type="protein sequence ID" value="ESW11468.1"/>
    <property type="molecule type" value="Genomic_DNA"/>
</dbReference>
<dbReference type="Gramene" id="ESW11468">
    <property type="protein sequence ID" value="ESW11468"/>
    <property type="gene ID" value="PHAVU_008G032500g"/>
</dbReference>
<protein>
    <submittedName>
        <fullName evidence="3">Uncharacterized protein</fullName>
    </submittedName>
</protein>
<dbReference type="SUPFAM" id="SSF52777">
    <property type="entry name" value="CoA-dependent acyltransferases"/>
    <property type="match status" value="1"/>
</dbReference>
<dbReference type="OrthoDB" id="1431041at2759"/>
<evidence type="ECO:0000256" key="1">
    <source>
        <dbReference type="ARBA" id="ARBA00022679"/>
    </source>
</evidence>